<evidence type="ECO:0000313" key="3">
    <source>
        <dbReference type="Proteomes" id="UP001218218"/>
    </source>
</evidence>
<evidence type="ECO:0000313" key="2">
    <source>
        <dbReference type="EMBL" id="KAJ7303132.1"/>
    </source>
</evidence>
<dbReference type="AlphaFoldDB" id="A0AAD6Z1D0"/>
<dbReference type="Proteomes" id="UP001218218">
    <property type="component" value="Unassembled WGS sequence"/>
</dbReference>
<dbReference type="EMBL" id="JARIHO010000107">
    <property type="protein sequence ID" value="KAJ7303132.1"/>
    <property type="molecule type" value="Genomic_DNA"/>
</dbReference>
<sequence>MDNHPYVPTCLSSVDSLFRHLDHASIINPPPPPPPLPPVAPIITGPIDREKKKKAKNEDLPFTPQEYRDSLQCWQSLCLAYIVEWAGATDDAFAAGHSHPEFKTTVEAAWALHFPEIDITPAVYYLIAKRALAYLALVMADRNETKNETKAQRASYVGLELEDMNFVYRDPDNKHGACRSESIMYTFGYHVRITSSVPAHTRKDPKAALAITTAAVERAYNMWSTGVLIQQKVERKNKKSIHSFVAVPWANRAAKYLVIINKLSSRNWDEIRLLATSAINGTKGEVSWADGDDTSEGPDPRTQIQLSSDEEDAAPAEGSGP</sequence>
<organism evidence="2 3">
    <name type="scientific">Mycena albidolilacea</name>
    <dbReference type="NCBI Taxonomy" id="1033008"/>
    <lineage>
        <taxon>Eukaryota</taxon>
        <taxon>Fungi</taxon>
        <taxon>Dikarya</taxon>
        <taxon>Basidiomycota</taxon>
        <taxon>Agaricomycotina</taxon>
        <taxon>Agaricomycetes</taxon>
        <taxon>Agaricomycetidae</taxon>
        <taxon>Agaricales</taxon>
        <taxon>Marasmiineae</taxon>
        <taxon>Mycenaceae</taxon>
        <taxon>Mycena</taxon>
    </lineage>
</organism>
<comment type="caution">
    <text evidence="2">The sequence shown here is derived from an EMBL/GenBank/DDBJ whole genome shotgun (WGS) entry which is preliminary data.</text>
</comment>
<proteinExistence type="predicted"/>
<protein>
    <submittedName>
        <fullName evidence="2">Uncharacterized protein</fullName>
    </submittedName>
</protein>
<keyword evidence="3" id="KW-1185">Reference proteome</keyword>
<evidence type="ECO:0000256" key="1">
    <source>
        <dbReference type="SAM" id="MobiDB-lite"/>
    </source>
</evidence>
<reference evidence="2" key="1">
    <citation type="submission" date="2023-03" db="EMBL/GenBank/DDBJ databases">
        <title>Massive genome expansion in bonnet fungi (Mycena s.s.) driven by repeated elements and novel gene families across ecological guilds.</title>
        <authorList>
            <consortium name="Lawrence Berkeley National Laboratory"/>
            <person name="Harder C.B."/>
            <person name="Miyauchi S."/>
            <person name="Viragh M."/>
            <person name="Kuo A."/>
            <person name="Thoen E."/>
            <person name="Andreopoulos B."/>
            <person name="Lu D."/>
            <person name="Skrede I."/>
            <person name="Drula E."/>
            <person name="Henrissat B."/>
            <person name="Morin E."/>
            <person name="Kohler A."/>
            <person name="Barry K."/>
            <person name="LaButti K."/>
            <person name="Morin E."/>
            <person name="Salamov A."/>
            <person name="Lipzen A."/>
            <person name="Mereny Z."/>
            <person name="Hegedus B."/>
            <person name="Baldrian P."/>
            <person name="Stursova M."/>
            <person name="Weitz H."/>
            <person name="Taylor A."/>
            <person name="Grigoriev I.V."/>
            <person name="Nagy L.G."/>
            <person name="Martin F."/>
            <person name="Kauserud H."/>
        </authorList>
    </citation>
    <scope>NUCLEOTIDE SEQUENCE</scope>
    <source>
        <strain evidence="2">CBHHK002</strain>
    </source>
</reference>
<feature type="region of interest" description="Disordered" evidence="1">
    <location>
        <begin position="283"/>
        <end position="321"/>
    </location>
</feature>
<gene>
    <name evidence="2" type="ORF">DFH08DRAFT_986596</name>
</gene>
<accession>A0AAD6Z1D0</accession>
<name>A0AAD6Z1D0_9AGAR</name>